<dbReference type="SUPFAM" id="SSF53756">
    <property type="entry name" value="UDP-Glycosyltransferase/glycogen phosphorylase"/>
    <property type="match status" value="1"/>
</dbReference>
<protein>
    <recommendedName>
        <fullName evidence="6">Glycosyl transferase</fullName>
    </recommendedName>
</protein>
<dbReference type="CDD" id="cd03801">
    <property type="entry name" value="GT4_PimA-like"/>
    <property type="match status" value="1"/>
</dbReference>
<dbReference type="PANTHER" id="PTHR12526">
    <property type="entry name" value="GLYCOSYLTRANSFERASE"/>
    <property type="match status" value="1"/>
</dbReference>
<keyword evidence="2" id="KW-0808">Transferase</keyword>
<dbReference type="AlphaFoldDB" id="A0A191WDI3"/>
<evidence type="ECO:0000256" key="2">
    <source>
        <dbReference type="ARBA" id="ARBA00022679"/>
    </source>
</evidence>
<gene>
    <name evidence="4" type="ORF">ATC03_05660</name>
</gene>
<evidence type="ECO:0000256" key="3">
    <source>
        <dbReference type="SAM" id="MobiDB-lite"/>
    </source>
</evidence>
<dbReference type="EMBL" id="CP013979">
    <property type="protein sequence ID" value="ANJ26282.1"/>
    <property type="molecule type" value="Genomic_DNA"/>
</dbReference>
<evidence type="ECO:0000256" key="1">
    <source>
        <dbReference type="ARBA" id="ARBA00022676"/>
    </source>
</evidence>
<proteinExistence type="predicted"/>
<sequence length="376" mass="40946">MTGVRGPAAAADRPLVIEAEPAFRTAHANPYNARLCTTIVGEGHTVRDLSYLRLFTGRIDIVHLHWPELTFLTGRRWRVLARLLLFRAGLRIARLRNGTKLVWTVHNVASHEQRSTPGLRAMHRRLLVEEVDALLSLSAGGLDAARAAYPELAAKPGTVTPHGHYRLDYDLSVPRAEARAERGLEDGAPVVASVGMIRSYKNIPELVRTVVESEHQVRLVVAGKPAGAPLAAEIATAAGSDPRVLLDLAFQSDAAIVGWLRAADVVVLPYRAIQNSGSAILALSADRPVVVPALGAMRELQDQVGSEWVRCYEGDFDAAELARTLEWAAIPRPDRAPLDRLDWNAIARSTVEAYRGARDPARVDDPQPETSASLNP</sequence>
<dbReference type="Proteomes" id="UP000078437">
    <property type="component" value="Chromosome"/>
</dbReference>
<dbReference type="GO" id="GO:0016757">
    <property type="term" value="F:glycosyltransferase activity"/>
    <property type="evidence" value="ECO:0007669"/>
    <property type="project" value="UniProtKB-KW"/>
</dbReference>
<keyword evidence="1" id="KW-0328">Glycosyltransferase</keyword>
<reference evidence="5" key="2">
    <citation type="submission" date="2016-01" db="EMBL/GenBank/DDBJ databases">
        <title>Complete genome sequence of Agromyces aureus AR33T and comparison with related organisms.</title>
        <authorList>
            <person name="Corretto E."/>
            <person name="Antonielli L."/>
            <person name="Sessitsch A."/>
            <person name="Brader G."/>
        </authorList>
    </citation>
    <scope>NUCLEOTIDE SEQUENCE [LARGE SCALE GENOMIC DNA]</scope>
    <source>
        <strain evidence="5">AR33</strain>
    </source>
</reference>
<evidence type="ECO:0000313" key="4">
    <source>
        <dbReference type="EMBL" id="ANJ26282.1"/>
    </source>
</evidence>
<feature type="compositionally biased region" description="Basic and acidic residues" evidence="3">
    <location>
        <begin position="356"/>
        <end position="365"/>
    </location>
</feature>
<accession>A0A191WDI3</accession>
<feature type="region of interest" description="Disordered" evidence="3">
    <location>
        <begin position="356"/>
        <end position="376"/>
    </location>
</feature>
<reference evidence="4 5" key="1">
    <citation type="journal article" date="2016" name="Int. J. Syst. Evol. Microbiol.">
        <title>Agromyces aureus sp. nov., isolated from the rhizosphere of Salix caprea L. grown in a heavy-metal-contaminated soil.</title>
        <authorList>
            <person name="Corretto E."/>
            <person name="Antonielli L."/>
            <person name="Sessitsch A."/>
            <person name="Compant S."/>
            <person name="Gorfer M."/>
            <person name="Kuffner M."/>
            <person name="Brader G."/>
        </authorList>
    </citation>
    <scope>NUCLEOTIDE SEQUENCE [LARGE SCALE GENOMIC DNA]</scope>
    <source>
        <strain evidence="4 5">AR33</strain>
    </source>
</reference>
<evidence type="ECO:0008006" key="6">
    <source>
        <dbReference type="Google" id="ProtNLM"/>
    </source>
</evidence>
<dbReference type="PANTHER" id="PTHR12526:SF510">
    <property type="entry name" value="D-INOSITOL 3-PHOSPHATE GLYCOSYLTRANSFERASE"/>
    <property type="match status" value="1"/>
</dbReference>
<keyword evidence="5" id="KW-1185">Reference proteome</keyword>
<dbReference type="Gene3D" id="3.40.50.2000">
    <property type="entry name" value="Glycogen Phosphorylase B"/>
    <property type="match status" value="2"/>
</dbReference>
<dbReference type="STRING" id="453304.ATC03_05660"/>
<dbReference type="RefSeq" id="WP_067874203.1">
    <property type="nucleotide sequence ID" value="NZ_CP013979.1"/>
</dbReference>
<dbReference type="Pfam" id="PF13692">
    <property type="entry name" value="Glyco_trans_1_4"/>
    <property type="match status" value="1"/>
</dbReference>
<dbReference type="KEGG" id="agy:ATC03_05660"/>
<evidence type="ECO:0000313" key="5">
    <source>
        <dbReference type="Proteomes" id="UP000078437"/>
    </source>
</evidence>
<dbReference type="OrthoDB" id="9771846at2"/>
<organism evidence="4 5">
    <name type="scientific">Agromyces aureus</name>
    <dbReference type="NCBI Taxonomy" id="453304"/>
    <lineage>
        <taxon>Bacteria</taxon>
        <taxon>Bacillati</taxon>
        <taxon>Actinomycetota</taxon>
        <taxon>Actinomycetes</taxon>
        <taxon>Micrococcales</taxon>
        <taxon>Microbacteriaceae</taxon>
        <taxon>Agromyces</taxon>
    </lineage>
</organism>
<name>A0A191WDI3_9MICO</name>